<evidence type="ECO:0000259" key="2">
    <source>
        <dbReference type="PROSITE" id="PS50966"/>
    </source>
</evidence>
<proteinExistence type="predicted"/>
<dbReference type="GO" id="GO:0008270">
    <property type="term" value="F:zinc ion binding"/>
    <property type="evidence" value="ECO:0007669"/>
    <property type="project" value="UniProtKB-KW"/>
</dbReference>
<sequence length="250" mass="28168">MTKNIQPPDYDLDKIKFATDEPTFKRAVGLYESGKVTQFEEGIRSYSAVVLGTKPYRVFVEARRYDYGHCECYLGQKNILCKHMVAVAIYAVKNGKPLKKEEKELIGRPVCSGKTGELTAEELAAVKKSITLAMRYIKPYRGPSRTWFAYQDSLSEGCRRLTSIVSKLPASQQTAKLLVNLLLRLDRKLQTGGIDDSDGTVGGFMSEVVDILEKFAQLEPKCIKTFKKLAGKETCFGWEEPLVQLYEVSR</sequence>
<evidence type="ECO:0000256" key="1">
    <source>
        <dbReference type="PROSITE-ProRule" id="PRU00325"/>
    </source>
</evidence>
<dbReference type="PROSITE" id="PS50966">
    <property type="entry name" value="ZF_SWIM"/>
    <property type="match status" value="1"/>
</dbReference>
<evidence type="ECO:0000313" key="3">
    <source>
        <dbReference type="EMBL" id="OQX51239.1"/>
    </source>
</evidence>
<feature type="domain" description="SWIM-type" evidence="2">
    <location>
        <begin position="56"/>
        <end position="92"/>
    </location>
</feature>
<name>A0A1W9NYR6_UNCC3</name>
<reference evidence="4" key="1">
    <citation type="submission" date="2017-03" db="EMBL/GenBank/DDBJ databases">
        <title>Novel pathways for hydrocarbon cycling and metabolic interdependencies in hydrothermal sediment communities.</title>
        <authorList>
            <person name="Dombrowski N."/>
            <person name="Seitz K."/>
            <person name="Teske A."/>
            <person name="Baker B."/>
        </authorList>
    </citation>
    <scope>NUCLEOTIDE SEQUENCE [LARGE SCALE GENOMIC DNA]</scope>
</reference>
<keyword evidence="1" id="KW-0862">Zinc</keyword>
<accession>A0A1W9NYR6</accession>
<evidence type="ECO:0000313" key="4">
    <source>
        <dbReference type="Proteomes" id="UP000192520"/>
    </source>
</evidence>
<dbReference type="Pfam" id="PF04434">
    <property type="entry name" value="SWIM"/>
    <property type="match status" value="1"/>
</dbReference>
<dbReference type="Proteomes" id="UP000192520">
    <property type="component" value="Unassembled WGS sequence"/>
</dbReference>
<gene>
    <name evidence="3" type="ORF">B5M47_01640</name>
</gene>
<keyword evidence="1" id="KW-0863">Zinc-finger</keyword>
<comment type="caution">
    <text evidence="3">The sequence shown here is derived from an EMBL/GenBank/DDBJ whole genome shotgun (WGS) entry which is preliminary data.</text>
</comment>
<protein>
    <recommendedName>
        <fullName evidence="2">SWIM-type domain-containing protein</fullName>
    </recommendedName>
</protein>
<dbReference type="EMBL" id="MZGJ01000006">
    <property type="protein sequence ID" value="OQX51239.1"/>
    <property type="molecule type" value="Genomic_DNA"/>
</dbReference>
<keyword evidence="1" id="KW-0479">Metal-binding</keyword>
<organism evidence="3 4">
    <name type="scientific">candidate division CPR3 bacterium 4484_211</name>
    <dbReference type="NCBI Taxonomy" id="1968527"/>
    <lineage>
        <taxon>Bacteria</taxon>
        <taxon>Bacteria division CPR3</taxon>
    </lineage>
</organism>
<dbReference type="InterPro" id="IPR007527">
    <property type="entry name" value="Znf_SWIM"/>
</dbReference>
<dbReference type="AlphaFoldDB" id="A0A1W9NYR6"/>